<dbReference type="SUPFAM" id="SSF56801">
    <property type="entry name" value="Acetyl-CoA synthetase-like"/>
    <property type="match status" value="1"/>
</dbReference>
<dbReference type="PANTHER" id="PTHR45527:SF1">
    <property type="entry name" value="FATTY ACID SYNTHASE"/>
    <property type="match status" value="1"/>
</dbReference>
<dbReference type="CDD" id="cd05930">
    <property type="entry name" value="A_NRPS"/>
    <property type="match status" value="1"/>
</dbReference>
<dbReference type="OrthoDB" id="4920779at2759"/>
<keyword evidence="3" id="KW-1185">Reference proteome</keyword>
<comment type="caution">
    <text evidence="2">The sequence shown here is derived from an EMBL/GenBank/DDBJ whole genome shotgun (WGS) entry which is preliminary data.</text>
</comment>
<protein>
    <submittedName>
        <fullName evidence="2">Acetyl-CoA synthetase-like protein</fullName>
    </submittedName>
</protein>
<dbReference type="GO" id="GO:0031177">
    <property type="term" value="F:phosphopantetheine binding"/>
    <property type="evidence" value="ECO:0007669"/>
    <property type="project" value="TreeGrafter"/>
</dbReference>
<dbReference type="NCBIfam" id="TIGR01733">
    <property type="entry name" value="AA-adenyl-dom"/>
    <property type="match status" value="1"/>
</dbReference>
<evidence type="ECO:0000313" key="2">
    <source>
        <dbReference type="EMBL" id="ORX47671.1"/>
    </source>
</evidence>
<dbReference type="STRING" id="1754191.A0A1Y1V5F8"/>
<dbReference type="AlphaFoldDB" id="A0A1Y1V5F8"/>
<evidence type="ECO:0000259" key="1">
    <source>
        <dbReference type="Pfam" id="PF00501"/>
    </source>
</evidence>
<dbReference type="Pfam" id="PF00501">
    <property type="entry name" value="AMP-binding"/>
    <property type="match status" value="1"/>
</dbReference>
<proteinExistence type="predicted"/>
<dbReference type="InterPro" id="IPR045851">
    <property type="entry name" value="AMP-bd_C_sf"/>
</dbReference>
<dbReference type="GO" id="GO:0043041">
    <property type="term" value="P:amino acid activation for nonribosomal peptide biosynthetic process"/>
    <property type="evidence" value="ECO:0007669"/>
    <property type="project" value="TreeGrafter"/>
</dbReference>
<dbReference type="InterPro" id="IPR010071">
    <property type="entry name" value="AA_adenyl_dom"/>
</dbReference>
<dbReference type="PANTHER" id="PTHR45527">
    <property type="entry name" value="NONRIBOSOMAL PEPTIDE SYNTHETASE"/>
    <property type="match status" value="1"/>
</dbReference>
<accession>A0A1Y1V5F8</accession>
<dbReference type="InterPro" id="IPR000873">
    <property type="entry name" value="AMP-dep_synth/lig_dom"/>
</dbReference>
<dbReference type="Proteomes" id="UP000193719">
    <property type="component" value="Unassembled WGS sequence"/>
</dbReference>
<sequence length="483" mass="55861">KFNENKVEYISNKFFYHQELSRIAKSYPNKCALIFENQFFTYKQLDCMSNSLANSLRNLGVKRNDIVPIICDRSYYYIVAAIGVMKSGGAFIYIDPDFPYNRIQYMIKDMKAKIILKYLPNKNNENVLKDGLVMEYDLEHHNYNENTNQVPNVNQWDDLCYLFFTSGTTGKPKVTKIIHDNLIHYCLHTQSVNGKEDVYKDEYNNILGFTKFTFAMTIIEIFHTLLKNKTIVLCNDNEYNDPKGLGKLISQYNIDFIVSTPSRINKYLKDETFRTSINNVKIINFGGENVSINFLKELKANTKAKIYNGYGLSEATAFSAIGIVTENDINVENEVTIGKPACNYEIYILDDDLKPLPIGIEGDIYISGYSISEGYLNLENLNKNKFIYCPFNGRKMYKTGDIGKWTPDGRIVYIGRKDFQVKIHGQRIELEEIENTIKEIKGIDYATVITRVKENLIDKYLIAYYIIKEKLNGKDIRKNLERG</sequence>
<evidence type="ECO:0000313" key="3">
    <source>
        <dbReference type="Proteomes" id="UP000193719"/>
    </source>
</evidence>
<dbReference type="Gene3D" id="2.30.38.10">
    <property type="entry name" value="Luciferase, Domain 3"/>
    <property type="match status" value="1"/>
</dbReference>
<dbReference type="Gene3D" id="3.30.300.30">
    <property type="match status" value="1"/>
</dbReference>
<reference evidence="2 3" key="1">
    <citation type="submission" date="2016-08" db="EMBL/GenBank/DDBJ databases">
        <title>Genomes of anaerobic fungi encode conserved fungal cellulosomes for biomass hydrolysis.</title>
        <authorList>
            <consortium name="DOE Joint Genome Institute"/>
            <person name="Haitjema C.H."/>
            <person name="Gilmore S.P."/>
            <person name="Henske J.K."/>
            <person name="Solomon K.V."/>
            <person name="De Groot R."/>
            <person name="Kuo A."/>
            <person name="Mondo S.J."/>
            <person name="Salamov A.A."/>
            <person name="Labutti K."/>
            <person name="Zhao Z."/>
            <person name="Chiniquy J."/>
            <person name="Barry K."/>
            <person name="Brewer H.M."/>
            <person name="Purvine S.O."/>
            <person name="Wright A.T."/>
            <person name="Boxma B."/>
            <person name="Van Alen T."/>
            <person name="Hackstein J.H."/>
            <person name="Baker S.E."/>
            <person name="Grigoriev I.V."/>
            <person name="O'Malley M.A."/>
        </authorList>
    </citation>
    <scope>NUCLEOTIDE SEQUENCE [LARGE SCALE GENOMIC DNA]</scope>
    <source>
        <strain evidence="3">finn</strain>
    </source>
</reference>
<dbReference type="PROSITE" id="PS00455">
    <property type="entry name" value="AMP_BINDING"/>
    <property type="match status" value="1"/>
</dbReference>
<name>A0A1Y1V5F8_9FUNG</name>
<dbReference type="InterPro" id="IPR020845">
    <property type="entry name" value="AMP-binding_CS"/>
</dbReference>
<dbReference type="Gene3D" id="3.40.50.980">
    <property type="match status" value="2"/>
</dbReference>
<organism evidence="2 3">
    <name type="scientific">Piromyces finnis</name>
    <dbReference type="NCBI Taxonomy" id="1754191"/>
    <lineage>
        <taxon>Eukaryota</taxon>
        <taxon>Fungi</taxon>
        <taxon>Fungi incertae sedis</taxon>
        <taxon>Chytridiomycota</taxon>
        <taxon>Chytridiomycota incertae sedis</taxon>
        <taxon>Neocallimastigomycetes</taxon>
        <taxon>Neocallimastigales</taxon>
        <taxon>Neocallimastigaceae</taxon>
        <taxon>Piromyces</taxon>
    </lineage>
</organism>
<dbReference type="GO" id="GO:0005737">
    <property type="term" value="C:cytoplasm"/>
    <property type="evidence" value="ECO:0007669"/>
    <property type="project" value="TreeGrafter"/>
</dbReference>
<feature type="non-terminal residue" evidence="2">
    <location>
        <position position="1"/>
    </location>
</feature>
<gene>
    <name evidence="2" type="ORF">BCR36DRAFT_295197</name>
</gene>
<dbReference type="EMBL" id="MCFH01000030">
    <property type="protein sequence ID" value="ORX47671.1"/>
    <property type="molecule type" value="Genomic_DNA"/>
</dbReference>
<reference evidence="2 3" key="2">
    <citation type="submission" date="2016-08" db="EMBL/GenBank/DDBJ databases">
        <title>Pervasive Adenine N6-methylation of Active Genes in Fungi.</title>
        <authorList>
            <consortium name="DOE Joint Genome Institute"/>
            <person name="Mondo S.J."/>
            <person name="Dannebaum R.O."/>
            <person name="Kuo R.C."/>
            <person name="Labutti K."/>
            <person name="Haridas S."/>
            <person name="Kuo A."/>
            <person name="Salamov A."/>
            <person name="Ahrendt S.R."/>
            <person name="Lipzen A."/>
            <person name="Sullivan W."/>
            <person name="Andreopoulos W.B."/>
            <person name="Clum A."/>
            <person name="Lindquist E."/>
            <person name="Daum C."/>
            <person name="Ramamoorthy G.K."/>
            <person name="Gryganskyi A."/>
            <person name="Culley D."/>
            <person name="Magnuson J.K."/>
            <person name="James T.Y."/>
            <person name="O'Malley M.A."/>
            <person name="Stajich J.E."/>
            <person name="Spatafora J.W."/>
            <person name="Visel A."/>
            <person name="Grigoriev I.V."/>
        </authorList>
    </citation>
    <scope>NUCLEOTIDE SEQUENCE [LARGE SCALE GENOMIC DNA]</scope>
    <source>
        <strain evidence="3">finn</strain>
    </source>
</reference>
<dbReference type="GO" id="GO:0044550">
    <property type="term" value="P:secondary metabolite biosynthetic process"/>
    <property type="evidence" value="ECO:0007669"/>
    <property type="project" value="TreeGrafter"/>
</dbReference>
<feature type="domain" description="AMP-dependent synthetase/ligase" evidence="1">
    <location>
        <begin position="22"/>
        <end position="376"/>
    </location>
</feature>